<proteinExistence type="predicted"/>
<dbReference type="AlphaFoldDB" id="A0A2P5HN94"/>
<dbReference type="PANTHER" id="PTHR23502">
    <property type="entry name" value="MAJOR FACILITATOR SUPERFAMILY"/>
    <property type="match status" value="1"/>
</dbReference>
<organism evidence="7 8">
    <name type="scientific">Diaporthe helianthi</name>
    <dbReference type="NCBI Taxonomy" id="158607"/>
    <lineage>
        <taxon>Eukaryota</taxon>
        <taxon>Fungi</taxon>
        <taxon>Dikarya</taxon>
        <taxon>Ascomycota</taxon>
        <taxon>Pezizomycotina</taxon>
        <taxon>Sordariomycetes</taxon>
        <taxon>Sordariomycetidae</taxon>
        <taxon>Diaporthales</taxon>
        <taxon>Diaporthaceae</taxon>
        <taxon>Diaporthe</taxon>
    </lineage>
</organism>
<evidence type="ECO:0000256" key="2">
    <source>
        <dbReference type="ARBA" id="ARBA00022692"/>
    </source>
</evidence>
<dbReference type="GO" id="GO:0022857">
    <property type="term" value="F:transmembrane transporter activity"/>
    <property type="evidence" value="ECO:0007669"/>
    <property type="project" value="InterPro"/>
</dbReference>
<feature type="domain" description="Major facilitator superfamily (MFS) profile" evidence="6">
    <location>
        <begin position="1"/>
        <end position="440"/>
    </location>
</feature>
<evidence type="ECO:0000259" key="6">
    <source>
        <dbReference type="PROSITE" id="PS50850"/>
    </source>
</evidence>
<evidence type="ECO:0000313" key="7">
    <source>
        <dbReference type="EMBL" id="POS71729.1"/>
    </source>
</evidence>
<feature type="transmembrane region" description="Helical" evidence="5">
    <location>
        <begin position="245"/>
        <end position="265"/>
    </location>
</feature>
<dbReference type="InterPro" id="IPR036259">
    <property type="entry name" value="MFS_trans_sf"/>
</dbReference>
<feature type="transmembrane region" description="Helical" evidence="5">
    <location>
        <begin position="103"/>
        <end position="124"/>
    </location>
</feature>
<dbReference type="PANTHER" id="PTHR23502:SF26">
    <property type="entry name" value="MAJOR FACILITATOR SUPERFAMILY (MFS) PROFILE DOMAIN-CONTAINING PROTEIN"/>
    <property type="match status" value="1"/>
</dbReference>
<evidence type="ECO:0000256" key="4">
    <source>
        <dbReference type="ARBA" id="ARBA00023136"/>
    </source>
</evidence>
<dbReference type="InterPro" id="IPR020846">
    <property type="entry name" value="MFS_dom"/>
</dbReference>
<feature type="transmembrane region" description="Helical" evidence="5">
    <location>
        <begin position="64"/>
        <end position="91"/>
    </location>
</feature>
<feature type="transmembrane region" description="Helical" evidence="5">
    <location>
        <begin position="386"/>
        <end position="407"/>
    </location>
</feature>
<feature type="transmembrane region" description="Helical" evidence="5">
    <location>
        <begin position="211"/>
        <end position="233"/>
    </location>
</feature>
<evidence type="ECO:0000256" key="5">
    <source>
        <dbReference type="SAM" id="Phobius"/>
    </source>
</evidence>
<dbReference type="Proteomes" id="UP000094444">
    <property type="component" value="Unassembled WGS sequence"/>
</dbReference>
<keyword evidence="2 5" id="KW-0812">Transmembrane</keyword>
<dbReference type="OrthoDB" id="440553at2759"/>
<evidence type="ECO:0000256" key="3">
    <source>
        <dbReference type="ARBA" id="ARBA00022989"/>
    </source>
</evidence>
<dbReference type="InterPro" id="IPR011701">
    <property type="entry name" value="MFS"/>
</dbReference>
<reference evidence="7" key="1">
    <citation type="submission" date="2017-09" db="EMBL/GenBank/DDBJ databases">
        <title>Polyketide synthases of a Diaporthe helianthi virulent isolate.</title>
        <authorList>
            <person name="Baroncelli R."/>
        </authorList>
    </citation>
    <scope>NUCLEOTIDE SEQUENCE [LARGE SCALE GENOMIC DNA]</scope>
    <source>
        <strain evidence="7">7/96</strain>
    </source>
</reference>
<dbReference type="InParanoid" id="A0A2P5HN94"/>
<keyword evidence="4 5" id="KW-0472">Membrane</keyword>
<comment type="caution">
    <text evidence="7">The sequence shown here is derived from an EMBL/GenBank/DDBJ whole genome shotgun (WGS) entry which is preliminary data.</text>
</comment>
<keyword evidence="3 5" id="KW-1133">Transmembrane helix</keyword>
<evidence type="ECO:0000313" key="8">
    <source>
        <dbReference type="Proteomes" id="UP000094444"/>
    </source>
</evidence>
<feature type="transmembrane region" description="Helical" evidence="5">
    <location>
        <begin position="33"/>
        <end position="52"/>
    </location>
</feature>
<gene>
    <name evidence="7" type="ORF">DHEL01_v209881</name>
</gene>
<dbReference type="STRING" id="158607.A0A2P5HN94"/>
<feature type="transmembrane region" description="Helical" evidence="5">
    <location>
        <begin position="344"/>
        <end position="365"/>
    </location>
</feature>
<feature type="transmembrane region" description="Helical" evidence="5">
    <location>
        <begin position="130"/>
        <end position="149"/>
    </location>
</feature>
<sequence>MIGMAGLFSGLSSNIYFPSLDAISRDLNVSLEAVSLTITSYLIIQGISPLFWGPLSDTIGRRPVYIASFSVYIVANFILSFSPNFSVFLIARGLQSAGSASTVSIVRNFSIAIGPVLGGLLANFLGFRSIFVFLTILSGLVLVILLVYLPETLRRIAGNGTLRLSGVYQPFIRRFTKDPEYMEDPGGRPEVPKVTLKTFAAPIKLLAEKDIIALLVSGGMVYTIWSMLVASTTGIFKERFGLNELMLGFAFLPNGFGTIVGSYVAGKIMARDFVRFEQLYLETHPGAPAPSKSKKAFASDFPIEHARLRSIPWITLIFVVSTATYGFTVLPVDQLPPQAANPAWIALPLFLQFLIAATSNAVFAINTTLVSDLCPGKGASSTAVNNLVRCSMGAVGVGVVESMLAHVGRAGTFVALALLVVAMSAIYAVEWYWGMQWRQQREMKKNALDTEKV</sequence>
<dbReference type="PROSITE" id="PS50850">
    <property type="entry name" value="MFS"/>
    <property type="match status" value="1"/>
</dbReference>
<dbReference type="EMBL" id="MAVT02001185">
    <property type="protein sequence ID" value="POS71729.1"/>
    <property type="molecule type" value="Genomic_DNA"/>
</dbReference>
<dbReference type="Gene3D" id="1.20.1250.20">
    <property type="entry name" value="MFS general substrate transporter like domains"/>
    <property type="match status" value="1"/>
</dbReference>
<keyword evidence="8" id="KW-1185">Reference proteome</keyword>
<name>A0A2P5HN94_DIAHE</name>
<protein>
    <submittedName>
        <fullName evidence="7">Major facilitator superfamily transporter</fullName>
    </submittedName>
</protein>
<dbReference type="GO" id="GO:0005886">
    <property type="term" value="C:plasma membrane"/>
    <property type="evidence" value="ECO:0007669"/>
    <property type="project" value="TreeGrafter"/>
</dbReference>
<dbReference type="Pfam" id="PF07690">
    <property type="entry name" value="MFS_1"/>
    <property type="match status" value="1"/>
</dbReference>
<comment type="subcellular location">
    <subcellularLocation>
        <location evidence="1">Membrane</location>
        <topology evidence="1">Multi-pass membrane protein</topology>
    </subcellularLocation>
</comment>
<evidence type="ECO:0000256" key="1">
    <source>
        <dbReference type="ARBA" id="ARBA00004141"/>
    </source>
</evidence>
<accession>A0A2P5HN94</accession>
<feature type="transmembrane region" description="Helical" evidence="5">
    <location>
        <begin position="311"/>
        <end position="332"/>
    </location>
</feature>
<dbReference type="SUPFAM" id="SSF103473">
    <property type="entry name" value="MFS general substrate transporter"/>
    <property type="match status" value="1"/>
</dbReference>
<feature type="transmembrane region" description="Helical" evidence="5">
    <location>
        <begin position="413"/>
        <end position="433"/>
    </location>
</feature>